<dbReference type="PaxDb" id="55529-EKX52097"/>
<keyword evidence="7" id="KW-1185">Reference proteome</keyword>
<proteinExistence type="predicted"/>
<evidence type="ECO:0000259" key="4">
    <source>
        <dbReference type="Pfam" id="PF23598"/>
    </source>
</evidence>
<reference evidence="6" key="3">
    <citation type="submission" date="2016-03" db="UniProtKB">
        <authorList>
            <consortium name="EnsemblProtists"/>
        </authorList>
    </citation>
    <scope>IDENTIFICATION</scope>
</reference>
<dbReference type="EnsemblProtists" id="EKX52097">
    <property type="protein sequence ID" value="EKX52097"/>
    <property type="gene ID" value="GUITHDRAFT_65434"/>
</dbReference>
<feature type="compositionally biased region" description="Basic residues" evidence="3">
    <location>
        <begin position="201"/>
        <end position="212"/>
    </location>
</feature>
<evidence type="ECO:0000313" key="6">
    <source>
        <dbReference type="EnsemblProtists" id="EKX52097"/>
    </source>
</evidence>
<keyword evidence="1" id="KW-0433">Leucine-rich repeat</keyword>
<dbReference type="OMA" id="IPRGIXL"/>
<dbReference type="InterPro" id="IPR055414">
    <property type="entry name" value="LRR_R13L4/SHOC2-like"/>
</dbReference>
<reference evidence="7" key="2">
    <citation type="submission" date="2012-11" db="EMBL/GenBank/DDBJ databases">
        <authorList>
            <person name="Kuo A."/>
            <person name="Curtis B.A."/>
            <person name="Tanifuji G."/>
            <person name="Burki F."/>
            <person name="Gruber A."/>
            <person name="Irimia M."/>
            <person name="Maruyama S."/>
            <person name="Arias M.C."/>
            <person name="Ball S.G."/>
            <person name="Gile G.H."/>
            <person name="Hirakawa Y."/>
            <person name="Hopkins J.F."/>
            <person name="Rensing S.A."/>
            <person name="Schmutz J."/>
            <person name="Symeonidi A."/>
            <person name="Elias M."/>
            <person name="Eveleigh R.J."/>
            <person name="Herman E.K."/>
            <person name="Klute M.J."/>
            <person name="Nakayama T."/>
            <person name="Obornik M."/>
            <person name="Reyes-Prieto A."/>
            <person name="Armbrust E.V."/>
            <person name="Aves S.J."/>
            <person name="Beiko R.G."/>
            <person name="Coutinho P."/>
            <person name="Dacks J.B."/>
            <person name="Durnford D.G."/>
            <person name="Fast N.M."/>
            <person name="Green B.R."/>
            <person name="Grisdale C."/>
            <person name="Hempe F."/>
            <person name="Henrissat B."/>
            <person name="Hoppner M.P."/>
            <person name="Ishida K.-I."/>
            <person name="Kim E."/>
            <person name="Koreny L."/>
            <person name="Kroth P.G."/>
            <person name="Liu Y."/>
            <person name="Malik S.-B."/>
            <person name="Maier U.G."/>
            <person name="McRose D."/>
            <person name="Mock T."/>
            <person name="Neilson J.A."/>
            <person name="Onodera N.T."/>
            <person name="Poole A.M."/>
            <person name="Pritham E.J."/>
            <person name="Richards T.A."/>
            <person name="Rocap G."/>
            <person name="Roy S.W."/>
            <person name="Sarai C."/>
            <person name="Schaack S."/>
            <person name="Shirato S."/>
            <person name="Slamovits C.H."/>
            <person name="Spencer D.F."/>
            <person name="Suzuki S."/>
            <person name="Worden A.Z."/>
            <person name="Zauner S."/>
            <person name="Barry K."/>
            <person name="Bell C."/>
            <person name="Bharti A.K."/>
            <person name="Crow J.A."/>
            <person name="Grimwood J."/>
            <person name="Kramer R."/>
            <person name="Lindquist E."/>
            <person name="Lucas S."/>
            <person name="Salamov A."/>
            <person name="McFadden G.I."/>
            <person name="Lane C.E."/>
            <person name="Keeling P.J."/>
            <person name="Gray M.W."/>
            <person name="Grigoriev I.V."/>
            <person name="Archibald J.M."/>
        </authorList>
    </citation>
    <scope>NUCLEOTIDE SEQUENCE</scope>
    <source>
        <strain evidence="7">CCMP2712</strain>
    </source>
</reference>
<dbReference type="Gene3D" id="3.80.10.10">
    <property type="entry name" value="Ribonuclease Inhibitor"/>
    <property type="match status" value="1"/>
</dbReference>
<name>L1JUK5_GUITC</name>
<feature type="domain" description="Disease resistance R13L4/SHOC-2-like LRR" evidence="4">
    <location>
        <begin position="4"/>
        <end position="96"/>
    </location>
</feature>
<dbReference type="PANTHER" id="PTHR48051:SF1">
    <property type="entry name" value="RAS SUPPRESSOR PROTEIN 1"/>
    <property type="match status" value="1"/>
</dbReference>
<dbReference type="InterPro" id="IPR003591">
    <property type="entry name" value="Leu-rich_rpt_typical-subtyp"/>
</dbReference>
<dbReference type="Pfam" id="PF12799">
    <property type="entry name" value="LRR_4"/>
    <property type="match status" value="1"/>
</dbReference>
<reference evidence="5 7" key="1">
    <citation type="journal article" date="2012" name="Nature">
        <title>Algal genomes reveal evolutionary mosaicism and the fate of nucleomorphs.</title>
        <authorList>
            <consortium name="DOE Joint Genome Institute"/>
            <person name="Curtis B.A."/>
            <person name="Tanifuji G."/>
            <person name="Burki F."/>
            <person name="Gruber A."/>
            <person name="Irimia M."/>
            <person name="Maruyama S."/>
            <person name="Arias M.C."/>
            <person name="Ball S.G."/>
            <person name="Gile G.H."/>
            <person name="Hirakawa Y."/>
            <person name="Hopkins J.F."/>
            <person name="Kuo A."/>
            <person name="Rensing S.A."/>
            <person name="Schmutz J."/>
            <person name="Symeonidi A."/>
            <person name="Elias M."/>
            <person name="Eveleigh R.J."/>
            <person name="Herman E.K."/>
            <person name="Klute M.J."/>
            <person name="Nakayama T."/>
            <person name="Obornik M."/>
            <person name="Reyes-Prieto A."/>
            <person name="Armbrust E.V."/>
            <person name="Aves S.J."/>
            <person name="Beiko R.G."/>
            <person name="Coutinho P."/>
            <person name="Dacks J.B."/>
            <person name="Durnford D.G."/>
            <person name="Fast N.M."/>
            <person name="Green B.R."/>
            <person name="Grisdale C.J."/>
            <person name="Hempel F."/>
            <person name="Henrissat B."/>
            <person name="Hoppner M.P."/>
            <person name="Ishida K."/>
            <person name="Kim E."/>
            <person name="Koreny L."/>
            <person name="Kroth P.G."/>
            <person name="Liu Y."/>
            <person name="Malik S.B."/>
            <person name="Maier U.G."/>
            <person name="McRose D."/>
            <person name="Mock T."/>
            <person name="Neilson J.A."/>
            <person name="Onodera N.T."/>
            <person name="Poole A.M."/>
            <person name="Pritham E.J."/>
            <person name="Richards T.A."/>
            <person name="Rocap G."/>
            <person name="Roy S.W."/>
            <person name="Sarai C."/>
            <person name="Schaack S."/>
            <person name="Shirato S."/>
            <person name="Slamovits C.H."/>
            <person name="Spencer D.F."/>
            <person name="Suzuki S."/>
            <person name="Worden A.Z."/>
            <person name="Zauner S."/>
            <person name="Barry K."/>
            <person name="Bell C."/>
            <person name="Bharti A.K."/>
            <person name="Crow J.A."/>
            <person name="Grimwood J."/>
            <person name="Kramer R."/>
            <person name="Lindquist E."/>
            <person name="Lucas S."/>
            <person name="Salamov A."/>
            <person name="McFadden G.I."/>
            <person name="Lane C.E."/>
            <person name="Keeling P.J."/>
            <person name="Gray M.W."/>
            <person name="Grigoriev I.V."/>
            <person name="Archibald J.M."/>
        </authorList>
    </citation>
    <scope>NUCLEOTIDE SEQUENCE</scope>
    <source>
        <strain evidence="5 7">CCMP2712</strain>
    </source>
</reference>
<evidence type="ECO:0000313" key="5">
    <source>
        <dbReference type="EMBL" id="EKX52097.1"/>
    </source>
</evidence>
<dbReference type="SUPFAM" id="SSF52058">
    <property type="entry name" value="L domain-like"/>
    <property type="match status" value="1"/>
</dbReference>
<dbReference type="HOGENOM" id="CLU_000288_18_15_1"/>
<dbReference type="InterPro" id="IPR025875">
    <property type="entry name" value="Leu-rich_rpt_4"/>
</dbReference>
<dbReference type="GeneID" id="17309013"/>
<evidence type="ECO:0000256" key="1">
    <source>
        <dbReference type="ARBA" id="ARBA00022614"/>
    </source>
</evidence>
<dbReference type="GO" id="GO:0005737">
    <property type="term" value="C:cytoplasm"/>
    <property type="evidence" value="ECO:0007669"/>
    <property type="project" value="TreeGrafter"/>
</dbReference>
<dbReference type="Pfam" id="PF23598">
    <property type="entry name" value="LRR_14"/>
    <property type="match status" value="1"/>
</dbReference>
<dbReference type="eggNOG" id="KOG0444">
    <property type="taxonomic scope" value="Eukaryota"/>
</dbReference>
<evidence type="ECO:0000256" key="3">
    <source>
        <dbReference type="SAM" id="MobiDB-lite"/>
    </source>
</evidence>
<gene>
    <name evidence="5" type="ORF">GUITHDRAFT_65434</name>
</gene>
<feature type="region of interest" description="Disordered" evidence="3">
    <location>
        <begin position="193"/>
        <end position="212"/>
    </location>
</feature>
<dbReference type="EMBL" id="JH992973">
    <property type="protein sequence ID" value="EKX52097.1"/>
    <property type="molecule type" value="Genomic_DNA"/>
</dbReference>
<dbReference type="STRING" id="905079.L1JUK5"/>
<dbReference type="InterPro" id="IPR050216">
    <property type="entry name" value="LRR_domain-containing"/>
</dbReference>
<dbReference type="InterPro" id="IPR001611">
    <property type="entry name" value="Leu-rich_rpt"/>
</dbReference>
<dbReference type="KEGG" id="gtt:GUITHDRAFT_65434"/>
<sequence>MPAKSLTELPSDLAKLKNLTTLIVSHNSLTRLPPEIERLVSLKNLEFTDNNVNELPAGIESLQMLEVFDACRNSITSIAPLSALHNLVTLKLDQNKIDSLSPLAYKKLTRLATLSASYNEIDDLDEKIGRLGALTSLNLSNNKIKELPVEMSDFSEKVLLHLNLDENPLKDSKARKILEKGRAPIKELLAHLQKERESGRGKKKKKSKQVGG</sequence>
<protein>
    <recommendedName>
        <fullName evidence="4">Disease resistance R13L4/SHOC-2-like LRR domain-containing protein</fullName>
    </recommendedName>
</protein>
<dbReference type="Proteomes" id="UP000011087">
    <property type="component" value="Unassembled WGS sequence"/>
</dbReference>
<dbReference type="RefSeq" id="XP_005839077.1">
    <property type="nucleotide sequence ID" value="XM_005839020.1"/>
</dbReference>
<evidence type="ECO:0000256" key="2">
    <source>
        <dbReference type="ARBA" id="ARBA00022737"/>
    </source>
</evidence>
<keyword evidence="2" id="KW-0677">Repeat</keyword>
<dbReference type="InterPro" id="IPR032675">
    <property type="entry name" value="LRR_dom_sf"/>
</dbReference>
<evidence type="ECO:0000313" key="7">
    <source>
        <dbReference type="Proteomes" id="UP000011087"/>
    </source>
</evidence>
<dbReference type="AlphaFoldDB" id="L1JUK5"/>
<dbReference type="OrthoDB" id="5584805at2759"/>
<dbReference type="SMART" id="SM00369">
    <property type="entry name" value="LRR_TYP"/>
    <property type="match status" value="4"/>
</dbReference>
<accession>L1JUK5</accession>
<dbReference type="PANTHER" id="PTHR48051">
    <property type="match status" value="1"/>
</dbReference>
<organism evidence="5">
    <name type="scientific">Guillardia theta (strain CCMP2712)</name>
    <name type="common">Cryptophyte</name>
    <dbReference type="NCBI Taxonomy" id="905079"/>
    <lineage>
        <taxon>Eukaryota</taxon>
        <taxon>Cryptophyceae</taxon>
        <taxon>Pyrenomonadales</taxon>
        <taxon>Geminigeraceae</taxon>
        <taxon>Guillardia</taxon>
    </lineage>
</organism>
<dbReference type="PROSITE" id="PS51450">
    <property type="entry name" value="LRR"/>
    <property type="match status" value="3"/>
</dbReference>